<protein>
    <submittedName>
        <fullName evidence="2">Cytochrome P450 26A1-like protein</fullName>
    </submittedName>
</protein>
<feature type="compositionally biased region" description="Polar residues" evidence="1">
    <location>
        <begin position="26"/>
        <end position="47"/>
    </location>
</feature>
<accession>A0A1R3JGA6</accession>
<feature type="region of interest" description="Disordered" evidence="1">
    <location>
        <begin position="18"/>
        <end position="47"/>
    </location>
</feature>
<proteinExistence type="predicted"/>
<dbReference type="EMBL" id="AWUE01016219">
    <property type="protein sequence ID" value="OMO93840.1"/>
    <property type="molecule type" value="Genomic_DNA"/>
</dbReference>
<dbReference type="AlphaFoldDB" id="A0A1R3JGA6"/>
<keyword evidence="3" id="KW-1185">Reference proteome</keyword>
<organism evidence="2 3">
    <name type="scientific">Corchorus olitorius</name>
    <dbReference type="NCBI Taxonomy" id="93759"/>
    <lineage>
        <taxon>Eukaryota</taxon>
        <taxon>Viridiplantae</taxon>
        <taxon>Streptophyta</taxon>
        <taxon>Embryophyta</taxon>
        <taxon>Tracheophyta</taxon>
        <taxon>Spermatophyta</taxon>
        <taxon>Magnoliopsida</taxon>
        <taxon>eudicotyledons</taxon>
        <taxon>Gunneridae</taxon>
        <taxon>Pentapetalae</taxon>
        <taxon>rosids</taxon>
        <taxon>malvids</taxon>
        <taxon>Malvales</taxon>
        <taxon>Malvaceae</taxon>
        <taxon>Grewioideae</taxon>
        <taxon>Apeibeae</taxon>
        <taxon>Corchorus</taxon>
    </lineage>
</organism>
<evidence type="ECO:0000256" key="1">
    <source>
        <dbReference type="SAM" id="MobiDB-lite"/>
    </source>
</evidence>
<evidence type="ECO:0000313" key="3">
    <source>
        <dbReference type="Proteomes" id="UP000187203"/>
    </source>
</evidence>
<evidence type="ECO:0000313" key="2">
    <source>
        <dbReference type="EMBL" id="OMO93840.1"/>
    </source>
</evidence>
<reference evidence="3" key="1">
    <citation type="submission" date="2013-09" db="EMBL/GenBank/DDBJ databases">
        <title>Corchorus olitorius genome sequencing.</title>
        <authorList>
            <person name="Alam M."/>
            <person name="Haque M.S."/>
            <person name="Islam M.S."/>
            <person name="Emdad E.M."/>
            <person name="Islam M.M."/>
            <person name="Ahmed B."/>
            <person name="Halim A."/>
            <person name="Hossen Q.M.M."/>
            <person name="Hossain M.Z."/>
            <person name="Ahmed R."/>
            <person name="Khan M.M."/>
            <person name="Islam R."/>
            <person name="Rashid M.M."/>
            <person name="Khan S.A."/>
            <person name="Rahman M.S."/>
            <person name="Alam M."/>
            <person name="Yahiya A.S."/>
            <person name="Khan M.S."/>
            <person name="Azam M.S."/>
            <person name="Haque T."/>
            <person name="Lashkar M.Z.H."/>
            <person name="Akhand A.I."/>
            <person name="Morshed G."/>
            <person name="Roy S."/>
            <person name="Uddin K.S."/>
            <person name="Rabeya T."/>
            <person name="Hossain A.S."/>
            <person name="Chowdhury A."/>
            <person name="Snigdha A.R."/>
            <person name="Mortoza M.S."/>
            <person name="Matin S.A."/>
            <person name="Hoque S.M.E."/>
            <person name="Islam M.K."/>
            <person name="Roy D.K."/>
            <person name="Haider R."/>
            <person name="Moosa M.M."/>
            <person name="Elias S.M."/>
            <person name="Hasan A.M."/>
            <person name="Jahan S."/>
            <person name="Shafiuddin M."/>
            <person name="Mahmood N."/>
            <person name="Shommy N.S."/>
        </authorList>
    </citation>
    <scope>NUCLEOTIDE SEQUENCE [LARGE SCALE GENOMIC DNA]</scope>
    <source>
        <strain evidence="3">cv. O-4</strain>
    </source>
</reference>
<feature type="compositionally biased region" description="Acidic residues" evidence="1">
    <location>
        <begin position="93"/>
        <end position="104"/>
    </location>
</feature>
<name>A0A1R3JGA6_9ROSI</name>
<dbReference type="Proteomes" id="UP000187203">
    <property type="component" value="Unassembled WGS sequence"/>
</dbReference>
<comment type="caution">
    <text evidence="2">The sequence shown here is derived from an EMBL/GenBank/DDBJ whole genome shotgun (WGS) entry which is preliminary data.</text>
</comment>
<feature type="region of interest" description="Disordered" evidence="1">
    <location>
        <begin position="72"/>
        <end position="104"/>
    </location>
</feature>
<feature type="compositionally biased region" description="Polar residues" evidence="1">
    <location>
        <begin position="82"/>
        <end position="91"/>
    </location>
</feature>
<sequence length="104" mass="11209">MDTEIPDAIDILVDVETEENGEEVQNRSSVGANVERVNSQPKTVGPAQTSTLLASINEALVSLFEDYRRACKPSSDKGLDLQMSSQGNVSNDMMDEDESGDAMA</sequence>
<gene>
    <name evidence="2" type="ORF">COLO4_16639</name>
</gene>